<reference evidence="2" key="1">
    <citation type="submission" date="2017-10" db="EMBL/GenBank/DDBJ databases">
        <title>Rapid genome shrinkage in a self-fertile nematode reveals novel sperm competition proteins.</title>
        <authorList>
            <person name="Yin D."/>
            <person name="Schwarz E.M."/>
            <person name="Thomas C.G."/>
            <person name="Felde R.L."/>
            <person name="Korf I.F."/>
            <person name="Cutter A.D."/>
            <person name="Schartner C.M."/>
            <person name="Ralston E.J."/>
            <person name="Meyer B.J."/>
            <person name="Haag E.S."/>
        </authorList>
    </citation>
    <scope>NUCLEOTIDE SEQUENCE [LARGE SCALE GENOMIC DNA]</scope>
    <source>
        <strain evidence="2">JU1422</strain>
    </source>
</reference>
<dbReference type="Proteomes" id="UP000230233">
    <property type="component" value="Chromosome V"/>
</dbReference>
<organism evidence="1 2">
    <name type="scientific">Caenorhabditis nigoni</name>
    <dbReference type="NCBI Taxonomy" id="1611254"/>
    <lineage>
        <taxon>Eukaryota</taxon>
        <taxon>Metazoa</taxon>
        <taxon>Ecdysozoa</taxon>
        <taxon>Nematoda</taxon>
        <taxon>Chromadorea</taxon>
        <taxon>Rhabditida</taxon>
        <taxon>Rhabditina</taxon>
        <taxon>Rhabditomorpha</taxon>
        <taxon>Rhabditoidea</taxon>
        <taxon>Rhabditidae</taxon>
        <taxon>Peloderinae</taxon>
        <taxon>Caenorhabditis</taxon>
    </lineage>
</organism>
<dbReference type="OrthoDB" id="5777742at2759"/>
<protein>
    <submittedName>
        <fullName evidence="1">Uncharacterized protein</fullName>
    </submittedName>
</protein>
<name>A0A2G5TIX0_9PELO</name>
<sequence length="91" mass="10637">MSTTTEDFDDLKTAIDINDCKKEKEEPMQRAAQIRIKQRYNCPEQELIQMRAPFLGFSVFVRFQSRARIHTINIVKGDEIDKMLNSPVPYS</sequence>
<dbReference type="EMBL" id="PDUG01000005">
    <property type="protein sequence ID" value="PIC27183.1"/>
    <property type="molecule type" value="Genomic_DNA"/>
</dbReference>
<proteinExistence type="predicted"/>
<accession>A0A2G5TIX0</accession>
<gene>
    <name evidence="1" type="primary">Cni-C12D8.9</name>
    <name evidence="1" type="synonym">Cnig_chr_V.g19513</name>
    <name evidence="1" type="ORF">B9Z55_019513</name>
</gene>
<comment type="caution">
    <text evidence="1">The sequence shown here is derived from an EMBL/GenBank/DDBJ whole genome shotgun (WGS) entry which is preliminary data.</text>
</comment>
<dbReference type="AlphaFoldDB" id="A0A2G5TIX0"/>
<keyword evidence="2" id="KW-1185">Reference proteome</keyword>
<evidence type="ECO:0000313" key="1">
    <source>
        <dbReference type="EMBL" id="PIC27183.1"/>
    </source>
</evidence>
<evidence type="ECO:0000313" key="2">
    <source>
        <dbReference type="Proteomes" id="UP000230233"/>
    </source>
</evidence>